<dbReference type="SUPFAM" id="SSF51735">
    <property type="entry name" value="NAD(P)-binding Rossmann-fold domains"/>
    <property type="match status" value="1"/>
</dbReference>
<dbReference type="STRING" id="983917.RGE_01890"/>
<accession>I0HKJ7</accession>
<dbReference type="Proteomes" id="UP000007883">
    <property type="component" value="Chromosome"/>
</dbReference>
<dbReference type="InterPro" id="IPR036291">
    <property type="entry name" value="NAD(P)-bd_dom_sf"/>
</dbReference>
<dbReference type="eggNOG" id="COG0702">
    <property type="taxonomic scope" value="Bacteria"/>
</dbReference>
<dbReference type="InterPro" id="IPR016040">
    <property type="entry name" value="NAD(P)-bd_dom"/>
</dbReference>
<dbReference type="EMBL" id="AP012320">
    <property type="protein sequence ID" value="BAL93534.1"/>
    <property type="molecule type" value="Genomic_DNA"/>
</dbReference>
<dbReference type="PATRIC" id="fig|983917.3.peg.184"/>
<dbReference type="AlphaFoldDB" id="I0HKJ7"/>
<reference evidence="2 3" key="1">
    <citation type="journal article" date="2012" name="J. Bacteriol.">
        <title>Complete genome sequence of phototrophic betaproteobacterium Rubrivivax gelatinosus IL144.</title>
        <authorList>
            <person name="Nagashima S."/>
            <person name="Kamimura A."/>
            <person name="Shimizu T."/>
            <person name="Nakamura-isaki S."/>
            <person name="Aono E."/>
            <person name="Sakamoto K."/>
            <person name="Ichikawa N."/>
            <person name="Nakazawa H."/>
            <person name="Sekine M."/>
            <person name="Yamazaki S."/>
            <person name="Fujita N."/>
            <person name="Shimada K."/>
            <person name="Hanada S."/>
            <person name="Nagashima K.V.P."/>
        </authorList>
    </citation>
    <scope>NUCLEOTIDE SEQUENCE [LARGE SCALE GENOMIC DNA]</scope>
    <source>
        <strain evidence="3">NBRC 100245 / IL144</strain>
    </source>
</reference>
<evidence type="ECO:0000313" key="3">
    <source>
        <dbReference type="Proteomes" id="UP000007883"/>
    </source>
</evidence>
<dbReference type="RefSeq" id="WP_014426426.1">
    <property type="nucleotide sequence ID" value="NC_017075.1"/>
</dbReference>
<dbReference type="Gene3D" id="3.40.50.720">
    <property type="entry name" value="NAD(P)-binding Rossmann-like Domain"/>
    <property type="match status" value="1"/>
</dbReference>
<dbReference type="Pfam" id="PF13460">
    <property type="entry name" value="NAD_binding_10"/>
    <property type="match status" value="1"/>
</dbReference>
<sequence>MKIVIVGGSGLIGRQLAARLRQAGHDPAIASPSHGVDAVSGRGLDAVMQGAEAVVDVSNAPSFEARAVLEFFETSTRRLLAAGAAAGVRHHLALSVVGCDRLPDNAYLRAKLAQERLIEAGGLPCTILRATQFFEFLPTVAEAGTVDGVVHAPAARMQPVAAADVAAALAGLLAEGPQDAVLELGGPQAFAIEDLLRRVLVARGDGRRIVTDPEAAYFGGRLEPDSLTPGAGARLGRTALADWLRA</sequence>
<name>I0HKJ7_RUBGI</name>
<dbReference type="PANTHER" id="PTHR43162">
    <property type="match status" value="1"/>
</dbReference>
<dbReference type="KEGG" id="rge:RGE_01890"/>
<dbReference type="HOGENOM" id="CLU_007383_5_2_4"/>
<dbReference type="InterPro" id="IPR051604">
    <property type="entry name" value="Ergot_Alk_Oxidoreductase"/>
</dbReference>
<keyword evidence="3" id="KW-1185">Reference proteome</keyword>
<protein>
    <submittedName>
        <fullName evidence="2">NmrA family protein</fullName>
    </submittedName>
</protein>
<organism evidence="2 3">
    <name type="scientific">Rubrivivax gelatinosus (strain NBRC 100245 / IL144)</name>
    <dbReference type="NCBI Taxonomy" id="983917"/>
    <lineage>
        <taxon>Bacteria</taxon>
        <taxon>Pseudomonadati</taxon>
        <taxon>Pseudomonadota</taxon>
        <taxon>Betaproteobacteria</taxon>
        <taxon>Burkholderiales</taxon>
        <taxon>Sphaerotilaceae</taxon>
        <taxon>Rubrivivax</taxon>
    </lineage>
</organism>
<evidence type="ECO:0000259" key="1">
    <source>
        <dbReference type="Pfam" id="PF13460"/>
    </source>
</evidence>
<evidence type="ECO:0000313" key="2">
    <source>
        <dbReference type="EMBL" id="BAL93534.1"/>
    </source>
</evidence>
<gene>
    <name evidence="2" type="ordered locus">RGE_01890</name>
</gene>
<dbReference type="PANTHER" id="PTHR43162:SF1">
    <property type="entry name" value="PRESTALK A DIFFERENTIATION PROTEIN A"/>
    <property type="match status" value="1"/>
</dbReference>
<proteinExistence type="predicted"/>
<feature type="domain" description="NAD(P)-binding" evidence="1">
    <location>
        <begin position="7"/>
        <end position="174"/>
    </location>
</feature>